<organism evidence="2 3">
    <name type="scientific">Triparma laevis f. longispina</name>
    <dbReference type="NCBI Taxonomy" id="1714387"/>
    <lineage>
        <taxon>Eukaryota</taxon>
        <taxon>Sar</taxon>
        <taxon>Stramenopiles</taxon>
        <taxon>Ochrophyta</taxon>
        <taxon>Bolidophyceae</taxon>
        <taxon>Parmales</taxon>
        <taxon>Triparmaceae</taxon>
        <taxon>Triparma</taxon>
    </lineage>
</organism>
<feature type="region of interest" description="Disordered" evidence="1">
    <location>
        <begin position="83"/>
        <end position="109"/>
    </location>
</feature>
<evidence type="ECO:0000313" key="2">
    <source>
        <dbReference type="EMBL" id="GMI08307.1"/>
    </source>
</evidence>
<protein>
    <recommendedName>
        <fullName evidence="4">DUF501 domain-containing protein</fullName>
    </recommendedName>
</protein>
<dbReference type="InterPro" id="IPR007511">
    <property type="entry name" value="DUF501"/>
</dbReference>
<dbReference type="PANTHER" id="PTHR37163">
    <property type="entry name" value="CONSERVED PROTEIN"/>
    <property type="match status" value="1"/>
</dbReference>
<feature type="region of interest" description="Disordered" evidence="1">
    <location>
        <begin position="142"/>
        <end position="199"/>
    </location>
</feature>
<reference evidence="3" key="1">
    <citation type="journal article" date="2023" name="Commun. Biol.">
        <title>Genome analysis of Parmales, the sister group of diatoms, reveals the evolutionary specialization of diatoms from phago-mixotrophs to photoautotrophs.</title>
        <authorList>
            <person name="Ban H."/>
            <person name="Sato S."/>
            <person name="Yoshikawa S."/>
            <person name="Yamada K."/>
            <person name="Nakamura Y."/>
            <person name="Ichinomiya M."/>
            <person name="Sato N."/>
            <person name="Blanc-Mathieu R."/>
            <person name="Endo H."/>
            <person name="Kuwata A."/>
            <person name="Ogata H."/>
        </authorList>
    </citation>
    <scope>NUCLEOTIDE SEQUENCE [LARGE SCALE GENOMIC DNA]</scope>
    <source>
        <strain evidence="3">NIES 3700</strain>
    </source>
</reference>
<feature type="compositionally biased region" description="Basic residues" evidence="1">
    <location>
        <begin position="10"/>
        <end position="21"/>
    </location>
</feature>
<dbReference type="Pfam" id="PF04417">
    <property type="entry name" value="DUF501"/>
    <property type="match status" value="1"/>
</dbReference>
<dbReference type="EMBL" id="BRXW01000122">
    <property type="protein sequence ID" value="GMI08307.1"/>
    <property type="molecule type" value="Genomic_DNA"/>
</dbReference>
<gene>
    <name evidence="2" type="ORF">TrLO_g6477</name>
</gene>
<accession>A0A9W7CHG9</accession>
<sequence length="368" mass="40024">MSTTSPKATTVRKGRASRNRGIKSAPKPPASASTLILDSVVKHREDLSSKSIPDIVGMDASTNATVSAALGYIPGNAVRIAHWDDEGNDDSADQSTTVTTTSTTSTTTTALHPPLCAPCTRVPSVLLLYPLCVRPINVKKKKKGTSQKLTSEDVGMKSGARTGSGSGSGDADNDARPEADYEYGGRKRRRRGAQNSPQSNWSVAIDLSNSTTVYSTVDRGVETGYIVEPFPTIYWLVSSRWRRLASILEDKHNGVKVLQERLKSLGKEGVMTQAHDGYVQHLSKTLREEDHAYIQRFHASWFPATRGVGGLRREGGGLRCLHMHLAHWLGGQGDGGEFNIIGKWTEEWALEIERAEAKQLLEGGEETV</sequence>
<keyword evidence="3" id="KW-1185">Reference proteome</keyword>
<evidence type="ECO:0000256" key="1">
    <source>
        <dbReference type="SAM" id="MobiDB-lite"/>
    </source>
</evidence>
<dbReference type="AlphaFoldDB" id="A0A9W7CHG9"/>
<evidence type="ECO:0008006" key="4">
    <source>
        <dbReference type="Google" id="ProtNLM"/>
    </source>
</evidence>
<dbReference type="OrthoDB" id="46395at2759"/>
<feature type="compositionally biased region" description="Low complexity" evidence="1">
    <location>
        <begin position="95"/>
        <end position="109"/>
    </location>
</feature>
<dbReference type="PANTHER" id="PTHR37163:SF1">
    <property type="entry name" value="DUF501 DOMAIN-CONTAINING PROTEIN"/>
    <property type="match status" value="1"/>
</dbReference>
<feature type="region of interest" description="Disordered" evidence="1">
    <location>
        <begin position="1"/>
        <end position="31"/>
    </location>
</feature>
<comment type="caution">
    <text evidence="2">The sequence shown here is derived from an EMBL/GenBank/DDBJ whole genome shotgun (WGS) entry which is preliminary data.</text>
</comment>
<proteinExistence type="predicted"/>
<evidence type="ECO:0000313" key="3">
    <source>
        <dbReference type="Proteomes" id="UP001165122"/>
    </source>
</evidence>
<feature type="compositionally biased region" description="Basic and acidic residues" evidence="1">
    <location>
        <begin position="173"/>
        <end position="185"/>
    </location>
</feature>
<name>A0A9W7CHG9_9STRA</name>
<dbReference type="Proteomes" id="UP001165122">
    <property type="component" value="Unassembled WGS sequence"/>
</dbReference>